<dbReference type="PANTHER" id="PTHR38767:SF1">
    <property type="entry name" value="DNA POLYMERASE III SUBUNIT CHI"/>
    <property type="match status" value="1"/>
</dbReference>
<reference evidence="1 2" key="1">
    <citation type="journal article" date="2020" name="Microorganisms">
        <title>Osmotic Adaptation and Compatible Solute Biosynthesis of Phototrophic Bacteria as Revealed from Genome Analyses.</title>
        <authorList>
            <person name="Imhoff J.F."/>
            <person name="Rahn T."/>
            <person name="Kunzel S."/>
            <person name="Keller A."/>
            <person name="Neulinger S.C."/>
        </authorList>
    </citation>
    <scope>NUCLEOTIDE SEQUENCE [LARGE SCALE GENOMIC DNA]</scope>
    <source>
        <strain evidence="1 2">DSM 15116</strain>
    </source>
</reference>
<accession>A0ABS1E7D3</accession>
<dbReference type="SUPFAM" id="SSF102400">
    <property type="entry name" value="DNA polymerase III chi subunit"/>
    <property type="match status" value="1"/>
</dbReference>
<keyword evidence="2" id="KW-1185">Reference proteome</keyword>
<sequence length="143" mass="16319">MTRVDFYILAGADAAERERLACRLAEKAYERGHRALLLAADEAQCQRLDALLWTFRQGSFVPHARLTEREGEPIAVGTEEHGEDEVLINLSDATPASWSRRERLAEIVDQRPEVLQASRQRYRQYREAGAEAHTHHLEQGKGR</sequence>
<dbReference type="EMBL" id="NRSH01000147">
    <property type="protein sequence ID" value="MBK1727418.1"/>
    <property type="molecule type" value="Genomic_DNA"/>
</dbReference>
<name>A0ABS1E7D3_9GAMM</name>
<proteinExistence type="predicted"/>
<dbReference type="PANTHER" id="PTHR38767">
    <property type="entry name" value="DNA POLYMERASE III SUBUNIT CHI"/>
    <property type="match status" value="1"/>
</dbReference>
<evidence type="ECO:0008006" key="3">
    <source>
        <dbReference type="Google" id="ProtNLM"/>
    </source>
</evidence>
<dbReference type="InterPro" id="IPR036768">
    <property type="entry name" value="PolIII_chi_sf"/>
</dbReference>
<comment type="caution">
    <text evidence="1">The sequence shown here is derived from an EMBL/GenBank/DDBJ whole genome shotgun (WGS) entry which is preliminary data.</text>
</comment>
<dbReference type="RefSeq" id="WP_200260662.1">
    <property type="nucleotide sequence ID" value="NZ_NRSH01000147.1"/>
</dbReference>
<evidence type="ECO:0000313" key="1">
    <source>
        <dbReference type="EMBL" id="MBK1727418.1"/>
    </source>
</evidence>
<dbReference type="Gene3D" id="3.40.50.10110">
    <property type="entry name" value="DNA polymerase III subunit chi"/>
    <property type="match status" value="1"/>
</dbReference>
<gene>
    <name evidence="1" type="ORF">CKO13_10410</name>
</gene>
<dbReference type="Proteomes" id="UP000738126">
    <property type="component" value="Unassembled WGS sequence"/>
</dbReference>
<organism evidence="1 2">
    <name type="scientific">Halorhodospira neutriphila</name>
    <dbReference type="NCBI Taxonomy" id="168379"/>
    <lineage>
        <taxon>Bacteria</taxon>
        <taxon>Pseudomonadati</taxon>
        <taxon>Pseudomonadota</taxon>
        <taxon>Gammaproteobacteria</taxon>
        <taxon>Chromatiales</taxon>
        <taxon>Ectothiorhodospiraceae</taxon>
        <taxon>Halorhodospira</taxon>
    </lineage>
</organism>
<protein>
    <recommendedName>
        <fullName evidence="3">DNA polymerase III subunit chi</fullName>
    </recommendedName>
</protein>
<dbReference type="Pfam" id="PF04364">
    <property type="entry name" value="DNA_pol3_chi"/>
    <property type="match status" value="1"/>
</dbReference>
<evidence type="ECO:0000313" key="2">
    <source>
        <dbReference type="Proteomes" id="UP000738126"/>
    </source>
</evidence>
<dbReference type="InterPro" id="IPR007459">
    <property type="entry name" value="DNA_pol3_chi"/>
</dbReference>